<evidence type="ECO:0008006" key="4">
    <source>
        <dbReference type="Google" id="ProtNLM"/>
    </source>
</evidence>
<evidence type="ECO:0000256" key="1">
    <source>
        <dbReference type="SAM" id="MobiDB-lite"/>
    </source>
</evidence>
<keyword evidence="3" id="KW-1185">Reference proteome</keyword>
<sequence length="473" mass="54424">MKKKWVVVDQKDNMKADTKNDADHTKQPVCPVEKKRHEVEVIWCEEQKQRLARSLLGVNVNPIEFRKVIDVGPFRCLITFDSPEIRDAALKNELLLSTFDEVRRHWEIFWGLSRRVWIEIMGIPVGLWCTENINRIVKHWGKVVRFDDRTEESKSYSTARVLLDCFQWESIHEWVTIKVDDRQFEVFVKEFGSEMYSVQSHPNLGFECWMSSSNKLEASGDERMPTEVEQSQVIVNNIMKGVDDEYFKKCNCGDDPIVEAIMMKNRESVESFNYDSFKCSVELSPMKEVEWRRREECRVFPVVSEWSSEVGSDPMLMEAHYAWNCLRPNKGTKNVEVFDGPKGVSSGPVNEPECSTSCPYPPGYGPCTDFIHVHRVVPETCADIVDDGVVDSEAEEELSDETLYLINEDARIRSLFLEVGDDSESDPEAKKVVENRNLVNEGSEDWCVGVDSAEHQDTGKEESEFDLEVEAAE</sequence>
<evidence type="ECO:0000313" key="2">
    <source>
        <dbReference type="EMBL" id="MED6200555.1"/>
    </source>
</evidence>
<protein>
    <recommendedName>
        <fullName evidence="4">DUF4283 domain-containing protein</fullName>
    </recommendedName>
</protein>
<gene>
    <name evidence="2" type="ORF">PIB30_086360</name>
</gene>
<reference evidence="2 3" key="1">
    <citation type="journal article" date="2023" name="Plants (Basel)">
        <title>Bridging the Gap: Combining Genomics and Transcriptomics Approaches to Understand Stylosanthes scabra, an Orphan Legume from the Brazilian Caatinga.</title>
        <authorList>
            <person name="Ferreira-Neto J.R.C."/>
            <person name="da Silva M.D."/>
            <person name="Binneck E."/>
            <person name="de Melo N.F."/>
            <person name="da Silva R.H."/>
            <person name="de Melo A.L.T.M."/>
            <person name="Pandolfi V."/>
            <person name="Bustamante F.O."/>
            <person name="Brasileiro-Vidal A.C."/>
            <person name="Benko-Iseppon A.M."/>
        </authorList>
    </citation>
    <scope>NUCLEOTIDE SEQUENCE [LARGE SCALE GENOMIC DNA]</scope>
    <source>
        <tissue evidence="2">Leaves</tissue>
    </source>
</reference>
<proteinExistence type="predicted"/>
<name>A0ABU6XU75_9FABA</name>
<accession>A0ABU6XU75</accession>
<feature type="compositionally biased region" description="Basic and acidic residues" evidence="1">
    <location>
        <begin position="452"/>
        <end position="462"/>
    </location>
</feature>
<evidence type="ECO:0000313" key="3">
    <source>
        <dbReference type="Proteomes" id="UP001341840"/>
    </source>
</evidence>
<dbReference type="EMBL" id="JASCZI010212926">
    <property type="protein sequence ID" value="MED6200555.1"/>
    <property type="molecule type" value="Genomic_DNA"/>
</dbReference>
<feature type="region of interest" description="Disordered" evidence="1">
    <location>
        <begin position="452"/>
        <end position="473"/>
    </location>
</feature>
<feature type="compositionally biased region" description="Acidic residues" evidence="1">
    <location>
        <begin position="463"/>
        <end position="473"/>
    </location>
</feature>
<organism evidence="2 3">
    <name type="scientific">Stylosanthes scabra</name>
    <dbReference type="NCBI Taxonomy" id="79078"/>
    <lineage>
        <taxon>Eukaryota</taxon>
        <taxon>Viridiplantae</taxon>
        <taxon>Streptophyta</taxon>
        <taxon>Embryophyta</taxon>
        <taxon>Tracheophyta</taxon>
        <taxon>Spermatophyta</taxon>
        <taxon>Magnoliopsida</taxon>
        <taxon>eudicotyledons</taxon>
        <taxon>Gunneridae</taxon>
        <taxon>Pentapetalae</taxon>
        <taxon>rosids</taxon>
        <taxon>fabids</taxon>
        <taxon>Fabales</taxon>
        <taxon>Fabaceae</taxon>
        <taxon>Papilionoideae</taxon>
        <taxon>50 kb inversion clade</taxon>
        <taxon>dalbergioids sensu lato</taxon>
        <taxon>Dalbergieae</taxon>
        <taxon>Pterocarpus clade</taxon>
        <taxon>Stylosanthes</taxon>
    </lineage>
</organism>
<dbReference type="Proteomes" id="UP001341840">
    <property type="component" value="Unassembled WGS sequence"/>
</dbReference>
<comment type="caution">
    <text evidence="2">The sequence shown here is derived from an EMBL/GenBank/DDBJ whole genome shotgun (WGS) entry which is preliminary data.</text>
</comment>